<dbReference type="PROSITE" id="PS50222">
    <property type="entry name" value="EF_HAND_2"/>
    <property type="match status" value="1"/>
</dbReference>
<dbReference type="CDD" id="cd00051">
    <property type="entry name" value="EFh"/>
    <property type="match status" value="1"/>
</dbReference>
<sequence length="181" mass="20307">MLPKIIIREGVRLMSTTSITKGLITTKEIETVLLGKISGLEKKIIANKLDINNDGAVQTKELGATIKGSILDLEKLITKTIDDVFIDLPTRNFAEFMIILARRKKDKNKIRILYEEYDSDGSGSVQPEEIKKWMDQHGKPVSKAQAGKISQTMDVTGDEKISYEEFLTMIAARLLVLKLQN</sequence>
<protein>
    <recommendedName>
        <fullName evidence="3">EF-hand domain-containing protein</fullName>
    </recommendedName>
</protein>
<reference evidence="4" key="1">
    <citation type="journal article" date="2010" name="Science">
        <title>Plasticity of animal genome architecture unmasked by rapid evolution of a pelagic tunicate.</title>
        <authorList>
            <person name="Denoeud F."/>
            <person name="Henriet S."/>
            <person name="Mungpakdee S."/>
            <person name="Aury J.M."/>
            <person name="Da Silva C."/>
            <person name="Brinkmann H."/>
            <person name="Mikhaleva J."/>
            <person name="Olsen L.C."/>
            <person name="Jubin C."/>
            <person name="Canestro C."/>
            <person name="Bouquet J.M."/>
            <person name="Danks G."/>
            <person name="Poulain J."/>
            <person name="Campsteijn C."/>
            <person name="Adamski M."/>
            <person name="Cross I."/>
            <person name="Yadetie F."/>
            <person name="Muffato M."/>
            <person name="Louis A."/>
            <person name="Butcher S."/>
            <person name="Tsagkogeorga G."/>
            <person name="Konrad A."/>
            <person name="Singh S."/>
            <person name="Jensen M.F."/>
            <person name="Cong E.H."/>
            <person name="Eikeseth-Otteraa H."/>
            <person name="Noel B."/>
            <person name="Anthouard V."/>
            <person name="Porcel B.M."/>
            <person name="Kachouri-Lafond R."/>
            <person name="Nishino A."/>
            <person name="Ugolini M."/>
            <person name="Chourrout P."/>
            <person name="Nishida H."/>
            <person name="Aasland R."/>
            <person name="Huzurbazar S."/>
            <person name="Westhof E."/>
            <person name="Delsuc F."/>
            <person name="Lehrach H."/>
            <person name="Reinhardt R."/>
            <person name="Weissenbach J."/>
            <person name="Roy S.W."/>
            <person name="Artiguenave F."/>
            <person name="Postlethwait J.H."/>
            <person name="Manak J.R."/>
            <person name="Thompson E.M."/>
            <person name="Jaillon O."/>
            <person name="Du Pasquier L."/>
            <person name="Boudinot P."/>
            <person name="Liberles D.A."/>
            <person name="Volff J.N."/>
            <person name="Philippe H."/>
            <person name="Lenhard B."/>
            <person name="Roest Crollius H."/>
            <person name="Wincker P."/>
            <person name="Chourrout D."/>
        </authorList>
    </citation>
    <scope>NUCLEOTIDE SEQUENCE [LARGE SCALE GENOMIC DNA]</scope>
</reference>
<organism evidence="4">
    <name type="scientific">Oikopleura dioica</name>
    <name type="common">Tunicate</name>
    <dbReference type="NCBI Taxonomy" id="34765"/>
    <lineage>
        <taxon>Eukaryota</taxon>
        <taxon>Metazoa</taxon>
        <taxon>Chordata</taxon>
        <taxon>Tunicata</taxon>
        <taxon>Appendicularia</taxon>
        <taxon>Copelata</taxon>
        <taxon>Oikopleuridae</taxon>
        <taxon>Oikopleura</taxon>
    </lineage>
</organism>
<dbReference type="EMBL" id="FN654506">
    <property type="protein sequence ID" value="CBY34425.1"/>
    <property type="molecule type" value="Genomic_DNA"/>
</dbReference>
<dbReference type="PANTHER" id="PTHR23050">
    <property type="entry name" value="CALCIUM BINDING PROTEIN"/>
    <property type="match status" value="1"/>
</dbReference>
<evidence type="ECO:0000256" key="2">
    <source>
        <dbReference type="ARBA" id="ARBA00022837"/>
    </source>
</evidence>
<evidence type="ECO:0000313" key="4">
    <source>
        <dbReference type="EMBL" id="CBY34425.1"/>
    </source>
</evidence>
<dbReference type="InterPro" id="IPR002048">
    <property type="entry name" value="EF_hand_dom"/>
</dbReference>
<name>E4YG01_OIKDI</name>
<dbReference type="InterPro" id="IPR011992">
    <property type="entry name" value="EF-hand-dom_pair"/>
</dbReference>
<evidence type="ECO:0000256" key="1">
    <source>
        <dbReference type="ARBA" id="ARBA00022737"/>
    </source>
</evidence>
<proteinExistence type="predicted"/>
<dbReference type="FunFam" id="1.10.238.10:FF:000003">
    <property type="entry name" value="Calmodulin A"/>
    <property type="match status" value="1"/>
</dbReference>
<dbReference type="AlphaFoldDB" id="E4YG01"/>
<gene>
    <name evidence="4" type="ORF">GSOID_T00024449001</name>
</gene>
<keyword evidence="2" id="KW-0106">Calcium</keyword>
<dbReference type="Gene3D" id="1.10.238.10">
    <property type="entry name" value="EF-hand"/>
    <property type="match status" value="1"/>
</dbReference>
<keyword evidence="1" id="KW-0677">Repeat</keyword>
<dbReference type="PROSITE" id="PS00018">
    <property type="entry name" value="EF_HAND_1"/>
    <property type="match status" value="2"/>
</dbReference>
<dbReference type="InterPro" id="IPR018247">
    <property type="entry name" value="EF_Hand_1_Ca_BS"/>
</dbReference>
<accession>E4YG01</accession>
<dbReference type="Proteomes" id="UP000011014">
    <property type="component" value="Unassembled WGS sequence"/>
</dbReference>
<dbReference type="GO" id="GO:0005509">
    <property type="term" value="F:calcium ion binding"/>
    <property type="evidence" value="ECO:0007669"/>
    <property type="project" value="InterPro"/>
</dbReference>
<dbReference type="Pfam" id="PF13499">
    <property type="entry name" value="EF-hand_7"/>
    <property type="match status" value="1"/>
</dbReference>
<dbReference type="SUPFAM" id="SSF47473">
    <property type="entry name" value="EF-hand"/>
    <property type="match status" value="1"/>
</dbReference>
<feature type="domain" description="EF-hand" evidence="3">
    <location>
        <begin position="105"/>
        <end position="140"/>
    </location>
</feature>
<evidence type="ECO:0000259" key="3">
    <source>
        <dbReference type="PROSITE" id="PS50222"/>
    </source>
</evidence>
<dbReference type="InterPro" id="IPR050145">
    <property type="entry name" value="Centrin_CML-like"/>
</dbReference>